<dbReference type="PANTHER" id="PTHR14859">
    <property type="entry name" value="CALCOFLUOR WHITE HYPERSENSITIVE PROTEIN PRECURSOR"/>
    <property type="match status" value="1"/>
</dbReference>
<proteinExistence type="predicted"/>
<dbReference type="AlphaFoldDB" id="A0A1V9AAS8"/>
<accession>A0A1V9AAS8</accession>
<keyword evidence="2" id="KW-0378">Hydrolase</keyword>
<dbReference type="GO" id="GO:0016020">
    <property type="term" value="C:membrane"/>
    <property type="evidence" value="ECO:0007669"/>
    <property type="project" value="GOC"/>
</dbReference>
<evidence type="ECO:0000259" key="1">
    <source>
        <dbReference type="Pfam" id="PF03372"/>
    </source>
</evidence>
<dbReference type="InterPro" id="IPR051916">
    <property type="entry name" value="GPI-anchor_lipid_remodeler"/>
</dbReference>
<gene>
    <name evidence="2" type="ORF">B1813_05510</name>
</gene>
<sequence length="260" mass="27814">MLAAPATASVPRALRVMSYNIHTGIGTDGRADLGRVAAAVRAADVDVVALQEVDVHWSDRSGYADQARELARLTGMSVYFAPIYDLDPAPGRDERRRYGVAVLSRHPILSATNHDITRWSTLDPDAVPEPAPGFAEVVVSVRGTPVHVYDTHLDFRGDPSVRAAQVDDMLGILAEDPPGARQLLLGDFNAEPAAPELAPLFEHVRDVWGSRAGGHTYPAGDPASRIDYVTVAGPVRALNATVPGTLASDHRPVVATLLLR</sequence>
<organism evidence="2 3">
    <name type="scientific">Saccharomonospora piscinae</name>
    <dbReference type="NCBI Taxonomy" id="687388"/>
    <lineage>
        <taxon>Bacteria</taxon>
        <taxon>Bacillati</taxon>
        <taxon>Actinomycetota</taxon>
        <taxon>Actinomycetes</taxon>
        <taxon>Pseudonocardiales</taxon>
        <taxon>Pseudonocardiaceae</taxon>
        <taxon>Saccharomonospora</taxon>
    </lineage>
</organism>
<evidence type="ECO:0000313" key="2">
    <source>
        <dbReference type="EMBL" id="OQO94158.1"/>
    </source>
</evidence>
<dbReference type="EMBL" id="MWIH01000003">
    <property type="protein sequence ID" value="OQO94158.1"/>
    <property type="molecule type" value="Genomic_DNA"/>
</dbReference>
<dbReference type="Pfam" id="PF03372">
    <property type="entry name" value="Exo_endo_phos"/>
    <property type="match status" value="1"/>
</dbReference>
<comment type="caution">
    <text evidence="2">The sequence shown here is derived from an EMBL/GenBank/DDBJ whole genome shotgun (WGS) entry which is preliminary data.</text>
</comment>
<evidence type="ECO:0000313" key="3">
    <source>
        <dbReference type="Proteomes" id="UP000192591"/>
    </source>
</evidence>
<dbReference type="STRING" id="1962155.B1813_05510"/>
<dbReference type="Gene3D" id="3.60.10.10">
    <property type="entry name" value="Endonuclease/exonuclease/phosphatase"/>
    <property type="match status" value="1"/>
</dbReference>
<dbReference type="GO" id="GO:0006506">
    <property type="term" value="P:GPI anchor biosynthetic process"/>
    <property type="evidence" value="ECO:0007669"/>
    <property type="project" value="TreeGrafter"/>
</dbReference>
<feature type="domain" description="Endonuclease/exonuclease/phosphatase" evidence="1">
    <location>
        <begin position="17"/>
        <end position="250"/>
    </location>
</feature>
<dbReference type="SUPFAM" id="SSF56219">
    <property type="entry name" value="DNase I-like"/>
    <property type="match status" value="1"/>
</dbReference>
<dbReference type="PANTHER" id="PTHR14859:SF15">
    <property type="entry name" value="ENDONUCLEASE_EXONUCLEASE_PHOSPHATASE DOMAIN-CONTAINING PROTEIN"/>
    <property type="match status" value="1"/>
</dbReference>
<reference evidence="2 3" key="1">
    <citation type="submission" date="2017-02" db="EMBL/GenBank/DDBJ databases">
        <title>Draft genome of Saccharomonospora sp. 154.</title>
        <authorList>
            <person name="Alonso-Carmona G.S."/>
            <person name="De La Haba R."/>
            <person name="Vera-Gargallo B."/>
            <person name="Sandoval-Trujillo A.H."/>
            <person name="Ramirez-Duran N."/>
            <person name="Ventosa A."/>
        </authorList>
    </citation>
    <scope>NUCLEOTIDE SEQUENCE [LARGE SCALE GENOMIC DNA]</scope>
    <source>
        <strain evidence="2 3">LRS4.154</strain>
    </source>
</reference>
<dbReference type="InterPro" id="IPR005135">
    <property type="entry name" value="Endo/exonuclease/phosphatase"/>
</dbReference>
<keyword evidence="3" id="KW-1185">Reference proteome</keyword>
<protein>
    <submittedName>
        <fullName evidence="2">Metal-dependent hydrolase</fullName>
    </submittedName>
</protein>
<dbReference type="GO" id="GO:0016787">
    <property type="term" value="F:hydrolase activity"/>
    <property type="evidence" value="ECO:0007669"/>
    <property type="project" value="UniProtKB-KW"/>
</dbReference>
<dbReference type="RefSeq" id="WP_420852673.1">
    <property type="nucleotide sequence ID" value="NZ_MWIH01000003.1"/>
</dbReference>
<dbReference type="InterPro" id="IPR036691">
    <property type="entry name" value="Endo/exonu/phosph_ase_sf"/>
</dbReference>
<name>A0A1V9AAS8_SACPI</name>
<dbReference type="Proteomes" id="UP000192591">
    <property type="component" value="Unassembled WGS sequence"/>
</dbReference>